<accession>A0ACA9RYV3</accession>
<feature type="non-terminal residue" evidence="1">
    <location>
        <position position="250"/>
    </location>
</feature>
<feature type="non-terminal residue" evidence="1">
    <location>
        <position position="1"/>
    </location>
</feature>
<dbReference type="EMBL" id="CAJVQC010077223">
    <property type="protein sequence ID" value="CAG8815376.1"/>
    <property type="molecule type" value="Genomic_DNA"/>
</dbReference>
<name>A0ACA9RYV3_9GLOM</name>
<protein>
    <submittedName>
        <fullName evidence="1">6866_t:CDS:1</fullName>
    </submittedName>
</protein>
<keyword evidence="2" id="KW-1185">Reference proteome</keyword>
<sequence>YPIPNGYIVRVEVYGVDLIAKTQYNSCEKLIYTITWNSYDRKQQSISSNKSAKCLKRCRNQDQTFFKTQSRKKLFHELQSESQKNKHLKTLAYNIRDRIKSAVQLHNFHNTVLKSIKLNINDLYVNFQNLNSENSQSDQFLDSIACACDKSLISCDAYRQLVAIMPEIVCEYKIEKCRQEITRIMNQMIPIHMIQVNFVTSNRAYRLLMNILFVIISKLTDEKPAVLQVGDVIHIKLSGDKQQAKKHHNQ</sequence>
<proteinExistence type="predicted"/>
<evidence type="ECO:0000313" key="1">
    <source>
        <dbReference type="EMBL" id="CAG8815376.1"/>
    </source>
</evidence>
<evidence type="ECO:0000313" key="2">
    <source>
        <dbReference type="Proteomes" id="UP000789920"/>
    </source>
</evidence>
<reference evidence="1" key="1">
    <citation type="submission" date="2021-06" db="EMBL/GenBank/DDBJ databases">
        <authorList>
            <person name="Kallberg Y."/>
            <person name="Tangrot J."/>
            <person name="Rosling A."/>
        </authorList>
    </citation>
    <scope>NUCLEOTIDE SEQUENCE</scope>
    <source>
        <strain evidence="1">MA461A</strain>
    </source>
</reference>
<organism evidence="1 2">
    <name type="scientific">Racocetra persica</name>
    <dbReference type="NCBI Taxonomy" id="160502"/>
    <lineage>
        <taxon>Eukaryota</taxon>
        <taxon>Fungi</taxon>
        <taxon>Fungi incertae sedis</taxon>
        <taxon>Mucoromycota</taxon>
        <taxon>Glomeromycotina</taxon>
        <taxon>Glomeromycetes</taxon>
        <taxon>Diversisporales</taxon>
        <taxon>Gigasporaceae</taxon>
        <taxon>Racocetra</taxon>
    </lineage>
</organism>
<comment type="caution">
    <text evidence="1">The sequence shown here is derived from an EMBL/GenBank/DDBJ whole genome shotgun (WGS) entry which is preliminary data.</text>
</comment>
<gene>
    <name evidence="1" type="ORF">RPERSI_LOCUS24207</name>
</gene>
<dbReference type="Proteomes" id="UP000789920">
    <property type="component" value="Unassembled WGS sequence"/>
</dbReference>